<evidence type="ECO:0000256" key="4">
    <source>
        <dbReference type="ARBA" id="ARBA00022723"/>
    </source>
</evidence>
<evidence type="ECO:0000256" key="9">
    <source>
        <dbReference type="ARBA" id="ARBA00048173"/>
    </source>
</evidence>
<sequence>MRNPINLLSSLQIHSSDRSYTFERLYRNLYNRELFALAYQNIYASQGNMTKGTDGKTIDAMSLNRIDGIIASLKDESYQPQPSKRTYIPKKNGKMRPLGIPSFDDKLIQECVRLLLEAVYEGGFAKTSHGFRPNHSCHTALSQAQVCFTGVKWFVEGDIKGFFDNINHEAMADILAERIKDERFLRLIRKFLKAGYLENWQYHNTYSGTPQGGIVSPILANIYLDKLDRYMEELKKRFDKGTARSVYPETYELEKKRGVLAKKLRNASTEQEKSELTAKIHEIDRKKLTMPYSDPFDTSFKRLQYVRYADDFLVGVIGSKEDAIAIKEQIKVFLTDTLRLELSDEKTLITHSEKKARFLGYDISVRRSAATKRDKTGRLCRHLNGTVSLEMPQELMRKKLLEYGAMTIEKTVYGKDNWKAKARYYLKDNDDLEILDQYNSEIRGFRNYYRIANNAAHASSFGYIMQYSMFKTFATKYRTSMSKMISRLRINKDFGVRFTDKKGKTKTRLFYNAGFARKPMQKTAAVDVMPNTARYSSRTSLMDRLSAGQCELCGKTDCEIEIHHVRKLKDLKGINYWERFMIARNRKTLALCVDCHKKLHSGKLN</sequence>
<evidence type="ECO:0000256" key="2">
    <source>
        <dbReference type="ARBA" id="ARBA00022679"/>
    </source>
</evidence>
<keyword evidence="5" id="KW-0460">Magnesium</keyword>
<evidence type="ECO:0000256" key="7">
    <source>
        <dbReference type="ARBA" id="ARBA00023118"/>
    </source>
</evidence>
<dbReference type="GO" id="GO:0046872">
    <property type="term" value="F:metal ion binding"/>
    <property type="evidence" value="ECO:0007669"/>
    <property type="project" value="UniProtKB-KW"/>
</dbReference>
<keyword evidence="3" id="KW-0548">Nucleotidyltransferase</keyword>
<evidence type="ECO:0000259" key="10">
    <source>
        <dbReference type="PROSITE" id="PS50878"/>
    </source>
</evidence>
<protein>
    <recommendedName>
        <fullName evidence="1">RNA-directed DNA polymerase</fullName>
        <ecNumber evidence="1">2.7.7.49</ecNumber>
    </recommendedName>
</protein>
<name>A0A8J8B1M8_9FIRM</name>
<reference evidence="11" key="2">
    <citation type="submission" date="2021-04" db="EMBL/GenBank/DDBJ databases">
        <authorList>
            <person name="Liu J."/>
        </authorList>
    </citation>
    <scope>NUCLEOTIDE SEQUENCE</scope>
    <source>
        <strain evidence="11">BAD-6</strain>
    </source>
</reference>
<dbReference type="CDD" id="cd01651">
    <property type="entry name" value="RT_G2_intron"/>
    <property type="match status" value="1"/>
</dbReference>
<dbReference type="GO" id="GO:0003723">
    <property type="term" value="F:RNA binding"/>
    <property type="evidence" value="ECO:0007669"/>
    <property type="project" value="InterPro"/>
</dbReference>
<comment type="similarity">
    <text evidence="8">Belongs to the bacterial reverse transcriptase family.</text>
</comment>
<dbReference type="Pfam" id="PF21368">
    <property type="entry name" value="AI2M-like_HNH"/>
    <property type="match status" value="1"/>
</dbReference>
<evidence type="ECO:0000313" key="12">
    <source>
        <dbReference type="Proteomes" id="UP000675664"/>
    </source>
</evidence>
<dbReference type="InterPro" id="IPR049030">
    <property type="entry name" value="AI2M-like_HNH"/>
</dbReference>
<comment type="caution">
    <text evidence="11">The sequence shown here is derived from an EMBL/GenBank/DDBJ whole genome shotgun (WGS) entry which is preliminary data.</text>
</comment>
<reference evidence="11" key="1">
    <citation type="submission" date="2021-04" db="EMBL/GenBank/DDBJ databases">
        <title>Sinoanaerobacter chloroacetimidivorans sp. nov., an obligate anaerobic bacterium isolated from anaerobic sludge.</title>
        <authorList>
            <person name="Bao Y."/>
        </authorList>
    </citation>
    <scope>NUCLEOTIDE SEQUENCE</scope>
    <source>
        <strain evidence="11">BAD-6</strain>
    </source>
</reference>
<dbReference type="Pfam" id="PF01348">
    <property type="entry name" value="Intron_maturas2"/>
    <property type="match status" value="1"/>
</dbReference>
<evidence type="ECO:0000256" key="5">
    <source>
        <dbReference type="ARBA" id="ARBA00022842"/>
    </source>
</evidence>
<dbReference type="InterPro" id="IPR024937">
    <property type="entry name" value="Domain_X"/>
</dbReference>
<keyword evidence="7" id="KW-0051">Antiviral defense</keyword>
<evidence type="ECO:0000313" key="11">
    <source>
        <dbReference type="EMBL" id="MBR0596410.1"/>
    </source>
</evidence>
<dbReference type="SUPFAM" id="SSF56672">
    <property type="entry name" value="DNA/RNA polymerases"/>
    <property type="match status" value="1"/>
</dbReference>
<evidence type="ECO:0000256" key="6">
    <source>
        <dbReference type="ARBA" id="ARBA00022918"/>
    </source>
</evidence>
<dbReference type="InterPro" id="IPR000477">
    <property type="entry name" value="RT_dom"/>
</dbReference>
<dbReference type="PANTHER" id="PTHR34047">
    <property type="entry name" value="NUCLEAR INTRON MATURASE 1, MITOCHONDRIAL-RELATED"/>
    <property type="match status" value="1"/>
</dbReference>
<dbReference type="EMBL" id="JAGSND010000001">
    <property type="protein sequence ID" value="MBR0596410.1"/>
    <property type="molecule type" value="Genomic_DNA"/>
</dbReference>
<dbReference type="InterPro" id="IPR043502">
    <property type="entry name" value="DNA/RNA_pol_sf"/>
</dbReference>
<dbReference type="PANTHER" id="PTHR34047:SF8">
    <property type="entry name" value="PROTEIN YKFC"/>
    <property type="match status" value="1"/>
</dbReference>
<dbReference type="PROSITE" id="PS50878">
    <property type="entry name" value="RT_POL"/>
    <property type="match status" value="1"/>
</dbReference>
<dbReference type="GO" id="GO:0051607">
    <property type="term" value="P:defense response to virus"/>
    <property type="evidence" value="ECO:0007669"/>
    <property type="project" value="UniProtKB-KW"/>
</dbReference>
<accession>A0A8J8B1M8</accession>
<organism evidence="11 12">
    <name type="scientific">Sinanaerobacter chloroacetimidivorans</name>
    <dbReference type="NCBI Taxonomy" id="2818044"/>
    <lineage>
        <taxon>Bacteria</taxon>
        <taxon>Bacillati</taxon>
        <taxon>Bacillota</taxon>
        <taxon>Clostridia</taxon>
        <taxon>Peptostreptococcales</taxon>
        <taxon>Anaerovoracaceae</taxon>
        <taxon>Sinanaerobacter</taxon>
    </lineage>
</organism>
<evidence type="ECO:0000256" key="1">
    <source>
        <dbReference type="ARBA" id="ARBA00012493"/>
    </source>
</evidence>
<evidence type="ECO:0000256" key="8">
    <source>
        <dbReference type="ARBA" id="ARBA00034120"/>
    </source>
</evidence>
<dbReference type="RefSeq" id="WP_227016541.1">
    <property type="nucleotide sequence ID" value="NZ_JAGSND010000001.1"/>
</dbReference>
<keyword evidence="6 11" id="KW-0695">RNA-directed DNA polymerase</keyword>
<evidence type="ECO:0000256" key="3">
    <source>
        <dbReference type="ARBA" id="ARBA00022695"/>
    </source>
</evidence>
<keyword evidence="12" id="KW-1185">Reference proteome</keyword>
<keyword evidence="4" id="KW-0479">Metal-binding</keyword>
<dbReference type="GO" id="GO:0006397">
    <property type="term" value="P:mRNA processing"/>
    <property type="evidence" value="ECO:0007669"/>
    <property type="project" value="InterPro"/>
</dbReference>
<dbReference type="GO" id="GO:0003964">
    <property type="term" value="F:RNA-directed DNA polymerase activity"/>
    <property type="evidence" value="ECO:0007669"/>
    <property type="project" value="UniProtKB-KW"/>
</dbReference>
<dbReference type="Pfam" id="PF00078">
    <property type="entry name" value="RVT_1"/>
    <property type="match status" value="2"/>
</dbReference>
<dbReference type="Proteomes" id="UP000675664">
    <property type="component" value="Unassembled WGS sequence"/>
</dbReference>
<comment type="catalytic activity">
    <reaction evidence="9">
        <text>DNA(n) + a 2'-deoxyribonucleoside 5'-triphosphate = DNA(n+1) + diphosphate</text>
        <dbReference type="Rhea" id="RHEA:22508"/>
        <dbReference type="Rhea" id="RHEA-COMP:17339"/>
        <dbReference type="Rhea" id="RHEA-COMP:17340"/>
        <dbReference type="ChEBI" id="CHEBI:33019"/>
        <dbReference type="ChEBI" id="CHEBI:61560"/>
        <dbReference type="ChEBI" id="CHEBI:173112"/>
        <dbReference type="EC" id="2.7.7.49"/>
    </reaction>
</comment>
<feature type="domain" description="Reverse transcriptase" evidence="10">
    <location>
        <begin position="69"/>
        <end position="363"/>
    </location>
</feature>
<dbReference type="EC" id="2.7.7.49" evidence="1"/>
<gene>
    <name evidence="11" type="ORF">KCX82_00825</name>
</gene>
<dbReference type="AlphaFoldDB" id="A0A8J8B1M8"/>
<proteinExistence type="inferred from homology"/>
<dbReference type="PRINTS" id="PR00866">
    <property type="entry name" value="RNADNAPOLMS"/>
</dbReference>
<dbReference type="InterPro" id="IPR051083">
    <property type="entry name" value="GrpII_Intron_Splice-Mob/Def"/>
</dbReference>
<keyword evidence="2" id="KW-0808">Transferase</keyword>
<dbReference type="InterPro" id="IPR000123">
    <property type="entry name" value="Reverse_transcriptase_msDNA"/>
</dbReference>